<proteinExistence type="predicted"/>
<dbReference type="NCBIfam" id="NF033674">
    <property type="entry name" value="stress_OB_fold"/>
    <property type="match status" value="1"/>
</dbReference>
<gene>
    <name evidence="2" type="ORF">CCZ37_15265</name>
</gene>
<evidence type="ECO:0000313" key="3">
    <source>
        <dbReference type="Proteomes" id="UP000215148"/>
    </source>
</evidence>
<name>A0A223N274_9VIBR</name>
<protein>
    <submittedName>
        <fullName evidence="2">Uncharacterized protein</fullName>
    </submittedName>
</protein>
<dbReference type="EMBL" id="CP022742">
    <property type="protein sequence ID" value="ASU23935.1"/>
    <property type="molecule type" value="Genomic_DNA"/>
</dbReference>
<dbReference type="AlphaFoldDB" id="A0A223N274"/>
<dbReference type="PANTHER" id="PTHR36571:SF1">
    <property type="entry name" value="PROTEIN YGIW"/>
    <property type="match status" value="1"/>
</dbReference>
<keyword evidence="1" id="KW-0732">Signal</keyword>
<dbReference type="KEGG" id="vqi:CCZ37_15265"/>
<dbReference type="InterPro" id="IPR005220">
    <property type="entry name" value="CarO-like"/>
</dbReference>
<dbReference type="Gene3D" id="2.40.50.200">
    <property type="entry name" value="Bacterial OB-fold"/>
    <property type="match status" value="1"/>
</dbReference>
<dbReference type="Pfam" id="PF04076">
    <property type="entry name" value="BOF"/>
    <property type="match status" value="1"/>
</dbReference>
<dbReference type="PANTHER" id="PTHR36571">
    <property type="entry name" value="PROTEIN YGIW"/>
    <property type="match status" value="1"/>
</dbReference>
<accession>A0A223N274</accession>
<dbReference type="Proteomes" id="UP000215148">
    <property type="component" value="Chromosome 2"/>
</dbReference>
<evidence type="ECO:0000256" key="1">
    <source>
        <dbReference type="ARBA" id="ARBA00022729"/>
    </source>
</evidence>
<evidence type="ECO:0000313" key="2">
    <source>
        <dbReference type="EMBL" id="ASU23935.1"/>
    </source>
</evidence>
<sequence length="144" mass="16236">MFNILVFKSLHQNNKPIEELKMKRTTLAIAASMIIAPVFAFAGNHNQNSNTINYNGPIELTSVESLLKDTNMFTEKHVVVEGKLIRQIRKDTFVFSDGNGEIQVELDDDIHFTAPLNAETKVRLYGEYEGGLTPEIEVDQIQVL</sequence>
<dbReference type="InterPro" id="IPR036700">
    <property type="entry name" value="BOBF_sf"/>
</dbReference>
<reference evidence="2 3" key="1">
    <citation type="submission" date="2017-08" db="EMBL/GenBank/DDBJ databases">
        <title>The Vibrio qinghaiensis sp.-Q67 is a luminous bacteria isolated firstly from Qinghai lake, Qinghai province, China, which has been proved to be very sensitive to detect environmental and food pollutants. Therefore, complete genome analysis of V. qinghaiensis sp.-Q67 highlights the potential application of this strain on detection of hazards in the contaminated environments.</title>
        <authorList>
            <person name="Gong L."/>
        </authorList>
    </citation>
    <scope>NUCLEOTIDE SEQUENCE [LARGE SCALE GENOMIC DNA]</scope>
    <source>
        <strain evidence="2 3">Q67</strain>
    </source>
</reference>
<keyword evidence="3" id="KW-1185">Reference proteome</keyword>
<organism evidence="2 3">
    <name type="scientific">Vibrio qinghaiensis</name>
    <dbReference type="NCBI Taxonomy" id="2025808"/>
    <lineage>
        <taxon>Bacteria</taxon>
        <taxon>Pseudomonadati</taxon>
        <taxon>Pseudomonadota</taxon>
        <taxon>Gammaproteobacteria</taxon>
        <taxon>Vibrionales</taxon>
        <taxon>Vibrionaceae</taxon>
        <taxon>Vibrio</taxon>
    </lineage>
</organism>
<dbReference type="SUPFAM" id="SSF101756">
    <property type="entry name" value="Hypothetical protein YgiW"/>
    <property type="match status" value="1"/>
</dbReference>